<dbReference type="PROSITE" id="PS51257">
    <property type="entry name" value="PROKAR_LIPOPROTEIN"/>
    <property type="match status" value="1"/>
</dbReference>
<evidence type="ECO:0000313" key="1">
    <source>
        <dbReference type="EMBL" id="CAB4834638.1"/>
    </source>
</evidence>
<dbReference type="CDD" id="cd15482">
    <property type="entry name" value="Sialidase_non-viral"/>
    <property type="match status" value="1"/>
</dbReference>
<dbReference type="SUPFAM" id="SSF110296">
    <property type="entry name" value="Oligoxyloglucan reducing end-specific cellobiohydrolase"/>
    <property type="match status" value="1"/>
</dbReference>
<dbReference type="InterPro" id="IPR054817">
    <property type="entry name" value="Glycosyl_F510_1955-like"/>
</dbReference>
<gene>
    <name evidence="1" type="ORF">UFOPK3204_01557</name>
</gene>
<dbReference type="Gene3D" id="2.130.10.10">
    <property type="entry name" value="YVTN repeat-like/Quinoprotein amine dehydrogenase"/>
    <property type="match status" value="2"/>
</dbReference>
<reference evidence="1" key="1">
    <citation type="submission" date="2020-05" db="EMBL/GenBank/DDBJ databases">
        <authorList>
            <person name="Chiriac C."/>
            <person name="Salcher M."/>
            <person name="Ghai R."/>
            <person name="Kavagutti S V."/>
        </authorList>
    </citation>
    <scope>NUCLEOTIDE SEQUENCE</scope>
</reference>
<accession>A0A6J7AQ92</accession>
<name>A0A6J7AQ92_9ZZZZ</name>
<dbReference type="AlphaFoldDB" id="A0A6J7AQ92"/>
<organism evidence="1">
    <name type="scientific">freshwater metagenome</name>
    <dbReference type="NCBI Taxonomy" id="449393"/>
    <lineage>
        <taxon>unclassified sequences</taxon>
        <taxon>metagenomes</taxon>
        <taxon>ecological metagenomes</taxon>
    </lineage>
</organism>
<dbReference type="InterPro" id="IPR015943">
    <property type="entry name" value="WD40/YVTN_repeat-like_dom_sf"/>
</dbReference>
<sequence>MVLTPARAVAAAALAVASGLILTACGGTGATSATVSAPAVDGAALPAHVHNLAYNADTLLFGTHEGLWEQAPGQVPKAVSQEAFDVMGFTQNGDRWLASGHPAAGSTAPGSLGLLESTDEGVTWSPVALSGEVDFHRLVAAGDQLFGINSADNALLRSDDGGRSWTSAGAVPLFDLAVAPDNPDTLLGTTADGPVISTDAGTTFEAAPAPALIAFLAWTPRALVGVAADGQVLESTDRGANWQAKGRVAGPPAAVAADGSRVAVLAGGVVYESTDNGATFTQRVTGITGH</sequence>
<dbReference type="EMBL" id="CAFABK010000099">
    <property type="protein sequence ID" value="CAB4834638.1"/>
    <property type="molecule type" value="Genomic_DNA"/>
</dbReference>
<dbReference type="NCBIfam" id="NF045728">
    <property type="entry name" value="glycosyl_F510_1955"/>
    <property type="match status" value="1"/>
</dbReference>
<protein>
    <submittedName>
        <fullName evidence="1">Unannotated protein</fullName>
    </submittedName>
</protein>
<proteinExistence type="predicted"/>